<comment type="caution">
    <text evidence="3">The sequence shown here is derived from an EMBL/GenBank/DDBJ whole genome shotgun (WGS) entry which is preliminary data.</text>
</comment>
<reference evidence="3" key="1">
    <citation type="journal article" date="2023" name="Mol. Phylogenet. Evol.">
        <title>Genome-scale phylogeny and comparative genomics of the fungal order Sordariales.</title>
        <authorList>
            <person name="Hensen N."/>
            <person name="Bonometti L."/>
            <person name="Westerberg I."/>
            <person name="Brannstrom I.O."/>
            <person name="Guillou S."/>
            <person name="Cros-Aarteil S."/>
            <person name="Calhoun S."/>
            <person name="Haridas S."/>
            <person name="Kuo A."/>
            <person name="Mondo S."/>
            <person name="Pangilinan J."/>
            <person name="Riley R."/>
            <person name="LaButti K."/>
            <person name="Andreopoulos B."/>
            <person name="Lipzen A."/>
            <person name="Chen C."/>
            <person name="Yan M."/>
            <person name="Daum C."/>
            <person name="Ng V."/>
            <person name="Clum A."/>
            <person name="Steindorff A."/>
            <person name="Ohm R.A."/>
            <person name="Martin F."/>
            <person name="Silar P."/>
            <person name="Natvig D.O."/>
            <person name="Lalanne C."/>
            <person name="Gautier V."/>
            <person name="Ament-Velasquez S.L."/>
            <person name="Kruys A."/>
            <person name="Hutchinson M.I."/>
            <person name="Powell A.J."/>
            <person name="Barry K."/>
            <person name="Miller A.N."/>
            <person name="Grigoriev I.V."/>
            <person name="Debuchy R."/>
            <person name="Gladieux P."/>
            <person name="Hiltunen Thoren M."/>
            <person name="Johannesson H."/>
        </authorList>
    </citation>
    <scope>NUCLEOTIDE SEQUENCE</scope>
    <source>
        <strain evidence="3">PSN309</strain>
    </source>
</reference>
<evidence type="ECO:0000256" key="2">
    <source>
        <dbReference type="SAM" id="Phobius"/>
    </source>
</evidence>
<name>A0AAN6WN59_9PEZI</name>
<protein>
    <submittedName>
        <fullName evidence="3">Uncharacterized protein</fullName>
    </submittedName>
</protein>
<accession>A0AAN6WN59</accession>
<evidence type="ECO:0000313" key="4">
    <source>
        <dbReference type="Proteomes" id="UP001302126"/>
    </source>
</evidence>
<keyword evidence="4" id="KW-1185">Reference proteome</keyword>
<dbReference type="EMBL" id="MU864457">
    <property type="protein sequence ID" value="KAK4185223.1"/>
    <property type="molecule type" value="Genomic_DNA"/>
</dbReference>
<feature type="region of interest" description="Disordered" evidence="1">
    <location>
        <begin position="282"/>
        <end position="301"/>
    </location>
</feature>
<evidence type="ECO:0000313" key="3">
    <source>
        <dbReference type="EMBL" id="KAK4185223.1"/>
    </source>
</evidence>
<sequence length="301" mass="33182">MASSAPTDESTPLLHGEGNEDRDEERDTPILINNPNHDDEPIGIRNKAPSSAGLLLAAILHLVTVLDAPIVVTLGALFSEHHREIPTENYINWANHIYAEFFNVIILCIFGVVWSAANLARLCLKRPPKLLGPAWVGMIGHGLWAFYFTVIVTDGLRAMMYRPDNYATCRYWDYRKGEMVPGPPECYAWLDKYTPSGWIYLGFLLVLTITQIILFIAYLVWTWRAVVSRNPSRSIRFSRGNGGGITGLVSNLRFPTGQMTVSFTVQFLGAKSLPSVSGSVVRSEGAAQPDPAQVEGSSGST</sequence>
<feature type="transmembrane region" description="Helical" evidence="2">
    <location>
        <begin position="198"/>
        <end position="221"/>
    </location>
</feature>
<feature type="region of interest" description="Disordered" evidence="1">
    <location>
        <begin position="1"/>
        <end position="36"/>
    </location>
</feature>
<feature type="transmembrane region" description="Helical" evidence="2">
    <location>
        <begin position="132"/>
        <end position="152"/>
    </location>
</feature>
<keyword evidence="2" id="KW-0472">Membrane</keyword>
<gene>
    <name evidence="3" type="ORF">QBC35DRAFT_454489</name>
</gene>
<dbReference type="AlphaFoldDB" id="A0AAN6WN59"/>
<dbReference type="Proteomes" id="UP001302126">
    <property type="component" value="Unassembled WGS sequence"/>
</dbReference>
<feature type="transmembrane region" description="Helical" evidence="2">
    <location>
        <begin position="54"/>
        <end position="77"/>
    </location>
</feature>
<feature type="transmembrane region" description="Helical" evidence="2">
    <location>
        <begin position="97"/>
        <end position="120"/>
    </location>
</feature>
<organism evidence="3 4">
    <name type="scientific">Podospora australis</name>
    <dbReference type="NCBI Taxonomy" id="1536484"/>
    <lineage>
        <taxon>Eukaryota</taxon>
        <taxon>Fungi</taxon>
        <taxon>Dikarya</taxon>
        <taxon>Ascomycota</taxon>
        <taxon>Pezizomycotina</taxon>
        <taxon>Sordariomycetes</taxon>
        <taxon>Sordariomycetidae</taxon>
        <taxon>Sordariales</taxon>
        <taxon>Podosporaceae</taxon>
        <taxon>Podospora</taxon>
    </lineage>
</organism>
<keyword evidence="2" id="KW-0812">Transmembrane</keyword>
<evidence type="ECO:0000256" key="1">
    <source>
        <dbReference type="SAM" id="MobiDB-lite"/>
    </source>
</evidence>
<feature type="compositionally biased region" description="Polar residues" evidence="1">
    <location>
        <begin position="1"/>
        <end position="10"/>
    </location>
</feature>
<proteinExistence type="predicted"/>
<reference evidence="3" key="2">
    <citation type="submission" date="2023-05" db="EMBL/GenBank/DDBJ databases">
        <authorList>
            <consortium name="Lawrence Berkeley National Laboratory"/>
            <person name="Steindorff A."/>
            <person name="Hensen N."/>
            <person name="Bonometti L."/>
            <person name="Westerberg I."/>
            <person name="Brannstrom I.O."/>
            <person name="Guillou S."/>
            <person name="Cros-Aarteil S."/>
            <person name="Calhoun S."/>
            <person name="Haridas S."/>
            <person name="Kuo A."/>
            <person name="Mondo S."/>
            <person name="Pangilinan J."/>
            <person name="Riley R."/>
            <person name="Labutti K."/>
            <person name="Andreopoulos B."/>
            <person name="Lipzen A."/>
            <person name="Chen C."/>
            <person name="Yanf M."/>
            <person name="Daum C."/>
            <person name="Ng V."/>
            <person name="Clum A."/>
            <person name="Ohm R."/>
            <person name="Martin F."/>
            <person name="Silar P."/>
            <person name="Natvig D."/>
            <person name="Lalanne C."/>
            <person name="Gautier V."/>
            <person name="Ament-Velasquez S.L."/>
            <person name="Kruys A."/>
            <person name="Hutchinson M.I."/>
            <person name="Powell A.J."/>
            <person name="Barry K."/>
            <person name="Miller A.N."/>
            <person name="Grigoriev I.V."/>
            <person name="Debuchy R."/>
            <person name="Gladieux P."/>
            <person name="Thoren M.H."/>
            <person name="Johannesson H."/>
        </authorList>
    </citation>
    <scope>NUCLEOTIDE SEQUENCE</scope>
    <source>
        <strain evidence="3">PSN309</strain>
    </source>
</reference>
<keyword evidence="2" id="KW-1133">Transmembrane helix</keyword>